<feature type="transmembrane region" description="Helical" evidence="5">
    <location>
        <begin position="21"/>
        <end position="44"/>
    </location>
</feature>
<comment type="subcellular location">
    <subcellularLocation>
        <location evidence="1">Endomembrane system</location>
        <topology evidence="1">Multi-pass membrane protein</topology>
    </subcellularLocation>
</comment>
<dbReference type="SMART" id="SM00752">
    <property type="entry name" value="HTTM"/>
    <property type="match status" value="1"/>
</dbReference>
<evidence type="ECO:0000259" key="6">
    <source>
        <dbReference type="SMART" id="SM00752"/>
    </source>
</evidence>
<keyword evidence="3 5" id="KW-1133">Transmembrane helix</keyword>
<accession>A0A5C5V5Y3</accession>
<sequence>MNLINRTSQYVRDLWREWNDFWFTPTDPALVSLLRVLVGAMLFYTHLVWSNGLYDFFHPTLGWTGELLPATQRFRMGFSFFDYIGSDALRWAVHIACLIVFFCLTIGLFSRTMAVLAWVAALSYANRVTPGGFYGLEKANCMMIAYVMLSPCGARYSVDRLWKLHRGAIAEAAPSVMANVSTRLIQLHLCVIYLFGGLGKAQGDRWWDGTAVWFSVANYEYRSLDMTWLSQKIPLGPWSFDLLYLVDLLTTGTVFLEIFYCCLVWNRWARPWVVGSMIAMHLLIGAAMGMWTFALIMIFANLAFFRPESIRWACDPLARRIKLALVGDKSPAAQPTA</sequence>
<proteinExistence type="predicted"/>
<dbReference type="AlphaFoldDB" id="A0A5C5V5Y3"/>
<dbReference type="EMBL" id="SIHJ01000002">
    <property type="protein sequence ID" value="TWT33480.1"/>
    <property type="molecule type" value="Genomic_DNA"/>
</dbReference>
<feature type="transmembrane region" description="Helical" evidence="5">
    <location>
        <begin position="242"/>
        <end position="266"/>
    </location>
</feature>
<evidence type="ECO:0000256" key="1">
    <source>
        <dbReference type="ARBA" id="ARBA00004127"/>
    </source>
</evidence>
<dbReference type="OrthoDB" id="128729at2"/>
<evidence type="ECO:0000313" key="8">
    <source>
        <dbReference type="Proteomes" id="UP000316714"/>
    </source>
</evidence>
<dbReference type="GO" id="GO:0012505">
    <property type="term" value="C:endomembrane system"/>
    <property type="evidence" value="ECO:0007669"/>
    <property type="project" value="UniProtKB-SubCell"/>
</dbReference>
<dbReference type="InterPro" id="IPR011020">
    <property type="entry name" value="HTTM-like"/>
</dbReference>
<feature type="transmembrane region" description="Helical" evidence="5">
    <location>
        <begin position="88"/>
        <end position="109"/>
    </location>
</feature>
<protein>
    <recommendedName>
        <fullName evidence="6">HTTM-like domain-containing protein</fullName>
    </recommendedName>
</protein>
<dbReference type="RefSeq" id="WP_146566145.1">
    <property type="nucleotide sequence ID" value="NZ_SIHJ01000002.1"/>
</dbReference>
<dbReference type="PANTHER" id="PTHR39535:SF2">
    <property type="entry name" value="HTTM DOMAIN-CONTAINING PROTEIN"/>
    <property type="match status" value="1"/>
</dbReference>
<feature type="transmembrane region" description="Helical" evidence="5">
    <location>
        <begin position="278"/>
        <end position="304"/>
    </location>
</feature>
<evidence type="ECO:0000256" key="5">
    <source>
        <dbReference type="SAM" id="Phobius"/>
    </source>
</evidence>
<evidence type="ECO:0000313" key="7">
    <source>
        <dbReference type="EMBL" id="TWT33480.1"/>
    </source>
</evidence>
<name>A0A5C5V5Y3_9BACT</name>
<keyword evidence="8" id="KW-1185">Reference proteome</keyword>
<keyword evidence="4 5" id="KW-0472">Membrane</keyword>
<comment type="caution">
    <text evidence="7">The sequence shown here is derived from an EMBL/GenBank/DDBJ whole genome shotgun (WGS) entry which is preliminary data.</text>
</comment>
<evidence type="ECO:0000256" key="3">
    <source>
        <dbReference type="ARBA" id="ARBA00022989"/>
    </source>
</evidence>
<dbReference type="PANTHER" id="PTHR39535">
    <property type="entry name" value="SPORULATION-DELAYING PROTEIN SDPB"/>
    <property type="match status" value="1"/>
</dbReference>
<organism evidence="7 8">
    <name type="scientific">Posidoniimonas corsicana</name>
    <dbReference type="NCBI Taxonomy" id="1938618"/>
    <lineage>
        <taxon>Bacteria</taxon>
        <taxon>Pseudomonadati</taxon>
        <taxon>Planctomycetota</taxon>
        <taxon>Planctomycetia</taxon>
        <taxon>Pirellulales</taxon>
        <taxon>Lacipirellulaceae</taxon>
        <taxon>Posidoniimonas</taxon>
    </lineage>
</organism>
<evidence type="ECO:0000256" key="2">
    <source>
        <dbReference type="ARBA" id="ARBA00022692"/>
    </source>
</evidence>
<evidence type="ECO:0000256" key="4">
    <source>
        <dbReference type="ARBA" id="ARBA00023136"/>
    </source>
</evidence>
<feature type="domain" description="HTTM-like" evidence="6">
    <location>
        <begin position="23"/>
        <end position="309"/>
    </location>
</feature>
<gene>
    <name evidence="7" type="ORF">KOR34_33120</name>
</gene>
<keyword evidence="2 5" id="KW-0812">Transmembrane</keyword>
<dbReference type="InterPro" id="IPR052964">
    <property type="entry name" value="Sporulation_signal_mat"/>
</dbReference>
<reference evidence="7 8" key="1">
    <citation type="submission" date="2019-02" db="EMBL/GenBank/DDBJ databases">
        <title>Deep-cultivation of Planctomycetes and their phenomic and genomic characterization uncovers novel biology.</title>
        <authorList>
            <person name="Wiegand S."/>
            <person name="Jogler M."/>
            <person name="Boedeker C."/>
            <person name="Pinto D."/>
            <person name="Vollmers J."/>
            <person name="Rivas-Marin E."/>
            <person name="Kohn T."/>
            <person name="Peeters S.H."/>
            <person name="Heuer A."/>
            <person name="Rast P."/>
            <person name="Oberbeckmann S."/>
            <person name="Bunk B."/>
            <person name="Jeske O."/>
            <person name="Meyerdierks A."/>
            <person name="Storesund J.E."/>
            <person name="Kallscheuer N."/>
            <person name="Luecker S."/>
            <person name="Lage O.M."/>
            <person name="Pohl T."/>
            <person name="Merkel B.J."/>
            <person name="Hornburger P."/>
            <person name="Mueller R.-W."/>
            <person name="Bruemmer F."/>
            <person name="Labrenz M."/>
            <person name="Spormann A.M."/>
            <person name="Op Den Camp H."/>
            <person name="Overmann J."/>
            <person name="Amann R."/>
            <person name="Jetten M.S.M."/>
            <person name="Mascher T."/>
            <person name="Medema M.H."/>
            <person name="Devos D.P."/>
            <person name="Kaster A.-K."/>
            <person name="Ovreas L."/>
            <person name="Rohde M."/>
            <person name="Galperin M.Y."/>
            <person name="Jogler C."/>
        </authorList>
    </citation>
    <scope>NUCLEOTIDE SEQUENCE [LARGE SCALE GENOMIC DNA]</scope>
    <source>
        <strain evidence="7 8">KOR34</strain>
    </source>
</reference>
<dbReference type="Proteomes" id="UP000316714">
    <property type="component" value="Unassembled WGS sequence"/>
</dbReference>